<evidence type="ECO:0000313" key="3">
    <source>
        <dbReference type="Proteomes" id="UP000316628"/>
    </source>
</evidence>
<feature type="region of interest" description="Disordered" evidence="1">
    <location>
        <begin position="141"/>
        <end position="160"/>
    </location>
</feature>
<dbReference type="OrthoDB" id="9153660at2"/>
<gene>
    <name evidence="2" type="ORF">FHX81_0757</name>
</gene>
<comment type="caution">
    <text evidence="2">The sequence shown here is derived from an EMBL/GenBank/DDBJ whole genome shotgun (WGS) entry which is preliminary data.</text>
</comment>
<dbReference type="EMBL" id="VFPP01000001">
    <property type="protein sequence ID" value="TQM78488.1"/>
    <property type="molecule type" value="Genomic_DNA"/>
</dbReference>
<proteinExistence type="predicted"/>
<name>A0A543J6S3_9PSEU</name>
<protein>
    <submittedName>
        <fullName evidence="2">Uncharacterized protein</fullName>
    </submittedName>
</protein>
<feature type="region of interest" description="Disordered" evidence="1">
    <location>
        <begin position="1"/>
        <end position="47"/>
    </location>
</feature>
<feature type="compositionally biased region" description="Basic and acidic residues" evidence="1">
    <location>
        <begin position="1"/>
        <end position="17"/>
    </location>
</feature>
<feature type="region of interest" description="Disordered" evidence="1">
    <location>
        <begin position="176"/>
        <end position="223"/>
    </location>
</feature>
<evidence type="ECO:0000313" key="2">
    <source>
        <dbReference type="EMBL" id="TQM78488.1"/>
    </source>
</evidence>
<dbReference type="RefSeq" id="WP_141975220.1">
    <property type="nucleotide sequence ID" value="NZ_VFPP01000001.1"/>
</dbReference>
<dbReference type="Proteomes" id="UP000316628">
    <property type="component" value="Unassembled WGS sequence"/>
</dbReference>
<sequence>MRAHGREARRGGRRVEDPAPDVGVHSATATPVLEVQRTARGGQARGAHSAQDALAGYAERWREASALPWWQPRSTLLREVDRTLRVWAQGYRSAPDAPANRGRLDQVLAAIGRWQQSKTGRVSARSAFVQGLTDLVNAARATPTGDAGQTDDHRHPPVDIDDARYAGLIGELRTIAQAERDREGAEGSSRRPDPGTTHLDAPDQESPAVGETGTEVDEAREWPGTWAREIRELDRGNNLLGPDNRILRRLRGDDPTKYTDHIRRFIASLADPAAPALDARDILYELRNEARTPAHVRIAENQNSPVWGGPSSLPTVLQNDLLELINAKLLWQSGDRRLHPWPFNEAAKKPDYLVGDDPAEPAEGVGAQEFYERAEEIGDHVRVTTTVSGERGVDQVVNNFGRNVASKLSTYADKDRLRVIVDLHENIALHPRPESSSGAAPTPEALRRRLLDQLRTLHASHPGDMARLTRVDAITPDGVLTFVPDDWTADNGPETSSRG</sequence>
<feature type="compositionally biased region" description="Basic and acidic residues" evidence="1">
    <location>
        <begin position="178"/>
        <end position="193"/>
    </location>
</feature>
<organism evidence="2 3">
    <name type="scientific">Saccharothrix saharensis</name>
    <dbReference type="NCBI Taxonomy" id="571190"/>
    <lineage>
        <taxon>Bacteria</taxon>
        <taxon>Bacillati</taxon>
        <taxon>Actinomycetota</taxon>
        <taxon>Actinomycetes</taxon>
        <taxon>Pseudonocardiales</taxon>
        <taxon>Pseudonocardiaceae</taxon>
        <taxon>Saccharothrix</taxon>
    </lineage>
</organism>
<reference evidence="2 3" key="1">
    <citation type="submission" date="2019-06" db="EMBL/GenBank/DDBJ databases">
        <title>Sequencing the genomes of 1000 actinobacteria strains.</title>
        <authorList>
            <person name="Klenk H.-P."/>
        </authorList>
    </citation>
    <scope>NUCLEOTIDE SEQUENCE [LARGE SCALE GENOMIC DNA]</scope>
    <source>
        <strain evidence="2 3">DSM 45456</strain>
    </source>
</reference>
<feature type="compositionally biased region" description="Basic and acidic residues" evidence="1">
    <location>
        <begin position="150"/>
        <end position="160"/>
    </location>
</feature>
<accession>A0A543J6S3</accession>
<dbReference type="AlphaFoldDB" id="A0A543J6S3"/>
<evidence type="ECO:0000256" key="1">
    <source>
        <dbReference type="SAM" id="MobiDB-lite"/>
    </source>
</evidence>
<keyword evidence="3" id="KW-1185">Reference proteome</keyword>